<feature type="transmembrane region" description="Helical" evidence="5">
    <location>
        <begin position="283"/>
        <end position="306"/>
    </location>
</feature>
<reference evidence="7" key="1">
    <citation type="submission" date="2022-11" db="EMBL/GenBank/DDBJ databases">
        <authorList>
            <person name="Kikuchi T."/>
        </authorList>
    </citation>
    <scope>NUCLEOTIDE SEQUENCE</scope>
    <source>
        <strain evidence="7">PS1010</strain>
    </source>
</reference>
<dbReference type="Pfam" id="PF10325">
    <property type="entry name" value="7TM_GPCR_Srz"/>
    <property type="match status" value="1"/>
</dbReference>
<dbReference type="InterPro" id="IPR017452">
    <property type="entry name" value="GPCR_Rhodpsn_7TM"/>
</dbReference>
<protein>
    <recommendedName>
        <fullName evidence="6">G-protein coupled receptors family 1 profile domain-containing protein</fullName>
    </recommendedName>
</protein>
<proteinExistence type="predicted"/>
<dbReference type="PROSITE" id="PS50262">
    <property type="entry name" value="G_PROTEIN_RECEP_F1_2"/>
    <property type="match status" value="1"/>
</dbReference>
<evidence type="ECO:0000256" key="3">
    <source>
        <dbReference type="ARBA" id="ARBA00022989"/>
    </source>
</evidence>
<feature type="transmembrane region" description="Helical" evidence="5">
    <location>
        <begin position="201"/>
        <end position="221"/>
    </location>
</feature>
<dbReference type="AlphaFoldDB" id="A0A9P1IFU9"/>
<comment type="caution">
    <text evidence="7">The sequence shown here is derived from an EMBL/GenBank/DDBJ whole genome shotgun (WGS) entry which is preliminary data.</text>
</comment>
<gene>
    <name evidence="7" type="ORF">CAMP_LOCUS6472</name>
</gene>
<organism evidence="7 8">
    <name type="scientific">Caenorhabditis angaria</name>
    <dbReference type="NCBI Taxonomy" id="860376"/>
    <lineage>
        <taxon>Eukaryota</taxon>
        <taxon>Metazoa</taxon>
        <taxon>Ecdysozoa</taxon>
        <taxon>Nematoda</taxon>
        <taxon>Chromadorea</taxon>
        <taxon>Rhabditida</taxon>
        <taxon>Rhabditina</taxon>
        <taxon>Rhabditomorpha</taxon>
        <taxon>Rhabditoidea</taxon>
        <taxon>Rhabditidae</taxon>
        <taxon>Peloderinae</taxon>
        <taxon>Caenorhabditis</taxon>
    </lineage>
</organism>
<evidence type="ECO:0000256" key="1">
    <source>
        <dbReference type="ARBA" id="ARBA00004370"/>
    </source>
</evidence>
<feature type="transmembrane region" description="Helical" evidence="5">
    <location>
        <begin position="66"/>
        <end position="90"/>
    </location>
</feature>
<dbReference type="InterPro" id="IPR018817">
    <property type="entry name" value="7TM_GPCR_serpentine_rcpt_Srz"/>
</dbReference>
<evidence type="ECO:0000256" key="4">
    <source>
        <dbReference type="ARBA" id="ARBA00023136"/>
    </source>
</evidence>
<dbReference type="GO" id="GO:0016020">
    <property type="term" value="C:membrane"/>
    <property type="evidence" value="ECO:0007669"/>
    <property type="project" value="UniProtKB-SubCell"/>
</dbReference>
<evidence type="ECO:0000259" key="6">
    <source>
        <dbReference type="PROSITE" id="PS50262"/>
    </source>
</evidence>
<feature type="domain" description="G-protein coupled receptors family 1 profile" evidence="6">
    <location>
        <begin position="34"/>
        <end position="299"/>
    </location>
</feature>
<evidence type="ECO:0000313" key="8">
    <source>
        <dbReference type="Proteomes" id="UP001152747"/>
    </source>
</evidence>
<feature type="transmembrane region" description="Helical" evidence="5">
    <location>
        <begin position="23"/>
        <end position="46"/>
    </location>
</feature>
<keyword evidence="3 5" id="KW-1133">Transmembrane helix</keyword>
<accession>A0A9P1IFU9</accession>
<dbReference type="EMBL" id="CANHGI010000002">
    <property type="protein sequence ID" value="CAI5443835.1"/>
    <property type="molecule type" value="Genomic_DNA"/>
</dbReference>
<sequence length="358" mass="41123">MNISCSPETQDFQQILLFNSLRLYFYILMIIYTSSVFIIFPLFVYFSKINRNKDEQSPIFPITSHLYKITVYSQILILINTISFIIPIFYYGNNLRVIQILFNISLILQAITDFFNVIVIPVQNILVFLLALQRFALYFYPNSEKYISPSQKTFKYVLVFLYSLAIGGNLLFQYFIFKCAVNGAHAHQQIVCNPLLPITNALVYIGCDFLVIISSIFYILILKSVRNIRHSSTVMTTRPEKAILYQTLVLIIVKLLSLPIILYSMMFFGCFDITSPLKVINKIFIGMFFSDTLTTPIVSQVAYLFCNKTHLEHLMRLNFGKLRTWLIVCCGASSNSVNYEQEVENLGVASSTANQISP</sequence>
<dbReference type="Proteomes" id="UP001152747">
    <property type="component" value="Unassembled WGS sequence"/>
</dbReference>
<keyword evidence="2 5" id="KW-0812">Transmembrane</keyword>
<dbReference type="OrthoDB" id="5876505at2759"/>
<dbReference type="PANTHER" id="PTHR31720">
    <property type="entry name" value="SERPENTINE RECEPTOR, CLASS Z-RELATED"/>
    <property type="match status" value="1"/>
</dbReference>
<feature type="transmembrane region" description="Helical" evidence="5">
    <location>
        <begin position="242"/>
        <end position="263"/>
    </location>
</feature>
<comment type="subcellular location">
    <subcellularLocation>
        <location evidence="1">Membrane</location>
    </subcellularLocation>
</comment>
<name>A0A9P1IFU9_9PELO</name>
<feature type="transmembrane region" description="Helical" evidence="5">
    <location>
        <begin position="153"/>
        <end position="176"/>
    </location>
</feature>
<evidence type="ECO:0000313" key="7">
    <source>
        <dbReference type="EMBL" id="CAI5443835.1"/>
    </source>
</evidence>
<evidence type="ECO:0000256" key="2">
    <source>
        <dbReference type="ARBA" id="ARBA00022692"/>
    </source>
</evidence>
<keyword evidence="4 5" id="KW-0472">Membrane</keyword>
<feature type="transmembrane region" description="Helical" evidence="5">
    <location>
        <begin position="110"/>
        <end position="132"/>
    </location>
</feature>
<dbReference type="PANTHER" id="PTHR31720:SF12">
    <property type="entry name" value="SERPENTINE RECEPTOR, CLASS T-RELATED"/>
    <property type="match status" value="1"/>
</dbReference>
<evidence type="ECO:0000256" key="5">
    <source>
        <dbReference type="SAM" id="Phobius"/>
    </source>
</evidence>
<keyword evidence="8" id="KW-1185">Reference proteome</keyword>